<dbReference type="CDD" id="cd05782">
    <property type="entry name" value="DNA_polB_like1_exo"/>
    <property type="match status" value="1"/>
</dbReference>
<gene>
    <name evidence="2" type="ORF">FHX64_001428</name>
</gene>
<evidence type="ECO:0000259" key="1">
    <source>
        <dbReference type="Pfam" id="PF10108"/>
    </source>
</evidence>
<evidence type="ECO:0000313" key="2">
    <source>
        <dbReference type="EMBL" id="MBB3187265.1"/>
    </source>
</evidence>
<organism evidence="2 3">
    <name type="scientific">Microbacter margulisiae</name>
    <dbReference type="NCBI Taxonomy" id="1350067"/>
    <lineage>
        <taxon>Bacteria</taxon>
        <taxon>Pseudomonadati</taxon>
        <taxon>Bacteroidota</taxon>
        <taxon>Bacteroidia</taxon>
        <taxon>Bacteroidales</taxon>
        <taxon>Porphyromonadaceae</taxon>
        <taxon>Microbacter</taxon>
    </lineage>
</organism>
<dbReference type="InterPro" id="IPR036397">
    <property type="entry name" value="RNaseH_sf"/>
</dbReference>
<sequence>MATTSKDKILFLDIETVSQAKDYHDLPERLVPLWEKKSTSLQQRMPETYPEDMHTQAIFEKSAAIFAEFGKIICISVGFIYYKNGEEKFRVKSFYGDDEKNILIEFAATLTHFGNASEINLCGHNIKEFDIPYICRRMLINNLSLPEILNIGAKKPWEVPLLDTLEMWKFGDFKHYTSLNLLTALFDIPTPKDDIDGSQVSSVYYGEHNIKRIATYCEKDVVATAQLFLRLNQMPVIQDHCIEHV</sequence>
<protein>
    <recommendedName>
        <fullName evidence="1">Predicted 3'-5' exonuclease PolB-like domain-containing protein</fullName>
    </recommendedName>
</protein>
<comment type="caution">
    <text evidence="2">The sequence shown here is derived from an EMBL/GenBank/DDBJ whole genome shotgun (WGS) entry which is preliminary data.</text>
</comment>
<dbReference type="SUPFAM" id="SSF53098">
    <property type="entry name" value="Ribonuclease H-like"/>
    <property type="match status" value="1"/>
</dbReference>
<dbReference type="Pfam" id="PF10108">
    <property type="entry name" value="DNA_pol_B_exo2"/>
    <property type="match status" value="1"/>
</dbReference>
<dbReference type="InterPro" id="IPR019288">
    <property type="entry name" value="3'-5'_exonuclease_PolB-like"/>
</dbReference>
<dbReference type="InterPro" id="IPR012337">
    <property type="entry name" value="RNaseH-like_sf"/>
</dbReference>
<keyword evidence="3" id="KW-1185">Reference proteome</keyword>
<dbReference type="GO" id="GO:0003676">
    <property type="term" value="F:nucleic acid binding"/>
    <property type="evidence" value="ECO:0007669"/>
    <property type="project" value="InterPro"/>
</dbReference>
<dbReference type="Gene3D" id="3.30.420.10">
    <property type="entry name" value="Ribonuclease H-like superfamily/Ribonuclease H"/>
    <property type="match status" value="1"/>
</dbReference>
<accession>A0A7W5H214</accession>
<dbReference type="Proteomes" id="UP000544222">
    <property type="component" value="Unassembled WGS sequence"/>
</dbReference>
<dbReference type="EMBL" id="JACHYB010000001">
    <property type="protein sequence ID" value="MBB3187265.1"/>
    <property type="molecule type" value="Genomic_DNA"/>
</dbReference>
<evidence type="ECO:0000313" key="3">
    <source>
        <dbReference type="Proteomes" id="UP000544222"/>
    </source>
</evidence>
<feature type="domain" description="Predicted 3'-5' exonuclease PolB-like" evidence="1">
    <location>
        <begin position="69"/>
        <end position="234"/>
    </location>
</feature>
<name>A0A7W5H214_9PORP</name>
<reference evidence="2 3" key="1">
    <citation type="submission" date="2020-08" db="EMBL/GenBank/DDBJ databases">
        <title>Genomic Encyclopedia of Type Strains, Phase IV (KMG-IV): sequencing the most valuable type-strain genomes for metagenomic binning, comparative biology and taxonomic classification.</title>
        <authorList>
            <person name="Goeker M."/>
        </authorList>
    </citation>
    <scope>NUCLEOTIDE SEQUENCE [LARGE SCALE GENOMIC DNA]</scope>
    <source>
        <strain evidence="2 3">DSM 27471</strain>
    </source>
</reference>
<dbReference type="RefSeq" id="WP_183413048.1">
    <property type="nucleotide sequence ID" value="NZ_JACHYB010000001.1"/>
</dbReference>
<proteinExistence type="predicted"/>
<dbReference type="AlphaFoldDB" id="A0A7W5H214"/>